<evidence type="ECO:0000313" key="2">
    <source>
        <dbReference type="Proteomes" id="UP000629603"/>
    </source>
</evidence>
<proteinExistence type="predicted"/>
<organism evidence="1 2">
    <name type="scientific">Rhizobium phage RHph_TM30</name>
    <dbReference type="NCBI Taxonomy" id="2509764"/>
    <lineage>
        <taxon>Viruses</taxon>
        <taxon>Duplodnaviria</taxon>
        <taxon>Heunggongvirae</taxon>
        <taxon>Uroviricota</taxon>
        <taxon>Caudoviricetes</taxon>
        <taxon>Kleczkowskaviridae</taxon>
        <taxon>Cuauhnahuacvirus</taxon>
        <taxon>Cuauhnahuacvirus TM30</taxon>
    </lineage>
</organism>
<protein>
    <submittedName>
        <fullName evidence="1">Uncharacterized protein</fullName>
    </submittedName>
</protein>
<gene>
    <name evidence="1" type="ORF">EVB93_297</name>
</gene>
<dbReference type="Proteomes" id="UP000629603">
    <property type="component" value="Segment"/>
</dbReference>
<sequence>MSKASRLLSKINELDGGSKDPLVQSGCAKIVAYCQKKSLSATEIEQIKDQILDDEPLHNHTADTLAAIGLDMNIKSELVAIGLSSDEADAIMNVT</sequence>
<keyword evidence="2" id="KW-1185">Reference proteome</keyword>
<accession>A0A7S5R5L6</accession>
<dbReference type="EMBL" id="MN988521">
    <property type="protein sequence ID" value="QIG71392.1"/>
    <property type="molecule type" value="Genomic_DNA"/>
</dbReference>
<reference evidence="1 2" key="1">
    <citation type="submission" date="2020-01" db="EMBL/GenBank/DDBJ databases">
        <title>Patterns of diversity and host range of bacteriophage communities associated with bean-nodulatin bacteria.</title>
        <authorList>
            <person name="Vann Cauwenberghe J."/>
            <person name="Santamaria R.I."/>
            <person name="Bustos P."/>
            <person name="Juarez S."/>
            <person name="Gonzalez V."/>
        </authorList>
    </citation>
    <scope>NUCLEOTIDE SEQUENCE [LARGE SCALE GENOMIC DNA]</scope>
</reference>
<evidence type="ECO:0000313" key="1">
    <source>
        <dbReference type="EMBL" id="QIG71392.1"/>
    </source>
</evidence>
<name>A0A7S5R5L6_9CAUD</name>